<evidence type="ECO:0000256" key="1">
    <source>
        <dbReference type="SAM" id="MobiDB-lite"/>
    </source>
</evidence>
<dbReference type="OrthoDB" id="2013972at2759"/>
<feature type="compositionally biased region" description="Basic and acidic residues" evidence="1">
    <location>
        <begin position="1"/>
        <end position="11"/>
    </location>
</feature>
<feature type="region of interest" description="Disordered" evidence="1">
    <location>
        <begin position="1"/>
        <end position="30"/>
    </location>
</feature>
<proteinExistence type="predicted"/>
<evidence type="ECO:0000313" key="2">
    <source>
        <dbReference type="EMBL" id="RDW70075.1"/>
    </source>
</evidence>
<dbReference type="EMBL" id="PDLN01000012">
    <property type="protein sequence ID" value="RDW70075.1"/>
    <property type="molecule type" value="Genomic_DNA"/>
</dbReference>
<dbReference type="InterPro" id="IPR029063">
    <property type="entry name" value="SAM-dependent_MTases_sf"/>
</dbReference>
<dbReference type="Pfam" id="PF13489">
    <property type="entry name" value="Methyltransf_23"/>
    <property type="match status" value="1"/>
</dbReference>
<organism evidence="2 3">
    <name type="scientific">Coleophoma crateriformis</name>
    <dbReference type="NCBI Taxonomy" id="565419"/>
    <lineage>
        <taxon>Eukaryota</taxon>
        <taxon>Fungi</taxon>
        <taxon>Dikarya</taxon>
        <taxon>Ascomycota</taxon>
        <taxon>Pezizomycotina</taxon>
        <taxon>Leotiomycetes</taxon>
        <taxon>Helotiales</taxon>
        <taxon>Dermateaceae</taxon>
        <taxon>Coleophoma</taxon>
    </lineage>
</organism>
<dbReference type="GO" id="GO:0008168">
    <property type="term" value="F:methyltransferase activity"/>
    <property type="evidence" value="ECO:0007669"/>
    <property type="project" value="TreeGrafter"/>
</dbReference>
<keyword evidence="3" id="KW-1185">Reference proteome</keyword>
<comment type="caution">
    <text evidence="2">The sequence shown here is derived from an EMBL/GenBank/DDBJ whole genome shotgun (WGS) entry which is preliminary data.</text>
</comment>
<dbReference type="CDD" id="cd02440">
    <property type="entry name" value="AdoMet_MTases"/>
    <property type="match status" value="1"/>
</dbReference>
<dbReference type="Gene3D" id="3.40.50.150">
    <property type="entry name" value="Vaccinia Virus protein VP39"/>
    <property type="match status" value="1"/>
</dbReference>
<reference evidence="2 3" key="1">
    <citation type="journal article" date="2018" name="IMA Fungus">
        <title>IMA Genome-F 9: Draft genome sequence of Annulohypoxylon stygium, Aspergillus mulundensis, Berkeleyomyces basicola (syn. Thielaviopsis basicola), Ceratocystis smalleyi, two Cercospora beticola strains, Coleophoma cylindrospora, Fusarium fracticaudum, Phialophora cf. hyalina, and Morchella septimelata.</title>
        <authorList>
            <person name="Wingfield B.D."/>
            <person name="Bills G.F."/>
            <person name="Dong Y."/>
            <person name="Huang W."/>
            <person name="Nel W.J."/>
            <person name="Swalarsk-Parry B.S."/>
            <person name="Vaghefi N."/>
            <person name="Wilken P.M."/>
            <person name="An Z."/>
            <person name="de Beer Z.W."/>
            <person name="De Vos L."/>
            <person name="Chen L."/>
            <person name="Duong T.A."/>
            <person name="Gao Y."/>
            <person name="Hammerbacher A."/>
            <person name="Kikkert J.R."/>
            <person name="Li Y."/>
            <person name="Li H."/>
            <person name="Li K."/>
            <person name="Li Q."/>
            <person name="Liu X."/>
            <person name="Ma X."/>
            <person name="Naidoo K."/>
            <person name="Pethybridge S.J."/>
            <person name="Sun J."/>
            <person name="Steenkamp E.T."/>
            <person name="van der Nest M.A."/>
            <person name="van Wyk S."/>
            <person name="Wingfield M.J."/>
            <person name="Xiong C."/>
            <person name="Yue Q."/>
            <person name="Zhang X."/>
        </authorList>
    </citation>
    <scope>NUCLEOTIDE SEQUENCE [LARGE SCALE GENOMIC DNA]</scope>
    <source>
        <strain evidence="2 3">BP5796</strain>
    </source>
</reference>
<gene>
    <name evidence="2" type="ORF">BP5796_08472</name>
</gene>
<evidence type="ECO:0000313" key="3">
    <source>
        <dbReference type="Proteomes" id="UP000256328"/>
    </source>
</evidence>
<dbReference type="PANTHER" id="PTHR43591">
    <property type="entry name" value="METHYLTRANSFERASE"/>
    <property type="match status" value="1"/>
</dbReference>
<protein>
    <submittedName>
        <fullName evidence="2">Uncharacterized protein</fullName>
    </submittedName>
</protein>
<dbReference type="SUPFAM" id="SSF53335">
    <property type="entry name" value="S-adenosyl-L-methionine-dependent methyltransferases"/>
    <property type="match status" value="1"/>
</dbReference>
<dbReference type="AlphaFoldDB" id="A0A3D8R7N8"/>
<name>A0A3D8R7N8_9HELO</name>
<sequence>MAEAQDGRRNSSTENLLSDAEPPVDGAAGSILQVDMDVGEEIAPEDSAPRKTHDGDTINSTRSLYATDIIYEVENGRTYCGEYYMPIDEAEMERLQLQHQVFLRLSGGVLTSIPLDDPTKILDIGTGKGDWAMAIADLYPEAEVIGTDIAKVQPTAVPPNCFFEIDDAEDESGWTFAEDDFDLIHFRGMSGAFQDWNHMYAEVLSHLKPGGWLEILDFDEHKGMLSRFEPDSDLVKFFRAIGEASIKSGRPRTVSHMDPERLVAAGFEEVSVIDYDIPFGSWPEDKENKFLGKLFFTTSIAGIEALSLRVLTKFAGWNADEVKAMRELVENDLTAFIKDKEKVDGCIVKLKVLRARKPQDESDFGSKLVVDDGE</sequence>
<accession>A0A3D8R7N8</accession>
<dbReference type="Proteomes" id="UP000256328">
    <property type="component" value="Unassembled WGS sequence"/>
</dbReference>
<dbReference type="PANTHER" id="PTHR43591:SF105">
    <property type="entry name" value="METHYLTRANSFERASE DOMAIN-CONTAINING PROTEIN-RELATED"/>
    <property type="match status" value="1"/>
</dbReference>